<dbReference type="InterPro" id="IPR040570">
    <property type="entry name" value="LAL_C2"/>
</dbReference>
<evidence type="ECO:0000256" key="1">
    <source>
        <dbReference type="ARBA" id="ARBA00001933"/>
    </source>
</evidence>
<dbReference type="Pfam" id="PF00291">
    <property type="entry name" value="PALP"/>
    <property type="match status" value="1"/>
</dbReference>
<dbReference type="Pfam" id="PF18603">
    <property type="entry name" value="LAL_C2"/>
    <property type="match status" value="1"/>
</dbReference>
<dbReference type="InterPro" id="IPR036052">
    <property type="entry name" value="TrpB-like_PALP_sf"/>
</dbReference>
<proteinExistence type="predicted"/>
<keyword evidence="3" id="KW-0067">ATP-binding</keyword>
<dbReference type="SUPFAM" id="SSF53686">
    <property type="entry name" value="Tryptophan synthase beta subunit-like PLP-dependent enzymes"/>
    <property type="match status" value="1"/>
</dbReference>
<evidence type="ECO:0000256" key="2">
    <source>
        <dbReference type="ARBA" id="ARBA00022898"/>
    </source>
</evidence>
<dbReference type="RefSeq" id="WP_379522941.1">
    <property type="nucleotide sequence ID" value="NZ_JBHSPA010000094.1"/>
</dbReference>
<dbReference type="PANTHER" id="PTHR10314">
    <property type="entry name" value="CYSTATHIONINE BETA-SYNTHASE"/>
    <property type="match status" value="1"/>
</dbReference>
<dbReference type="InterPro" id="IPR050214">
    <property type="entry name" value="Cys_Synth/Cystath_Beta-Synth"/>
</dbReference>
<evidence type="ECO:0000313" key="5">
    <source>
        <dbReference type="EMBL" id="MFC5833515.1"/>
    </source>
</evidence>
<reference evidence="6" key="1">
    <citation type="journal article" date="2019" name="Int. J. Syst. Evol. Microbiol.">
        <title>The Global Catalogue of Microorganisms (GCM) 10K type strain sequencing project: providing services to taxonomists for standard genome sequencing and annotation.</title>
        <authorList>
            <consortium name="The Broad Institute Genomics Platform"/>
            <consortium name="The Broad Institute Genome Sequencing Center for Infectious Disease"/>
            <person name="Wu L."/>
            <person name="Ma J."/>
        </authorList>
    </citation>
    <scope>NUCLEOTIDE SEQUENCE [LARGE SCALE GENOMIC DNA]</scope>
    <source>
        <strain evidence="6">CCUG 53903</strain>
    </source>
</reference>
<dbReference type="Gene3D" id="3.40.50.20">
    <property type="match status" value="1"/>
</dbReference>
<comment type="cofactor">
    <cofactor evidence="1">
        <name>pyridoxal 5'-phosphate</name>
        <dbReference type="ChEBI" id="CHEBI:597326"/>
    </cofactor>
</comment>
<evidence type="ECO:0000259" key="4">
    <source>
        <dbReference type="PROSITE" id="PS50975"/>
    </source>
</evidence>
<evidence type="ECO:0000313" key="6">
    <source>
        <dbReference type="Proteomes" id="UP001596058"/>
    </source>
</evidence>
<name>A0ABW1D8Z8_9ACTN</name>
<feature type="domain" description="ATP-grasp" evidence="4">
    <location>
        <begin position="447"/>
        <end position="646"/>
    </location>
</feature>
<sequence>MIYDSVVDAIGHTPLVRLRVPAPKGVAVYAKLELQNLFAMKDRVAKQAILDAKVSGELADGAPIVESSSGTMALGLAFVGAHLGHSVHIVTDPRIDPGTLAKLHALGCVVHIVEAMTGNGWQSARLERLAELRAELDGAFWPRQYSNPANPLAYRALADELRQDLGAFDILVGAVGSGGSLCGTSRALLPHLPDVRVVAVDAVGSMLFAQPDRPERRQSGLGNSLQPANLDHELIDEVHWLSDAEAFAATRRLAREQSLFAGNTSGSVYQVMCHLAAEAAPGTQLVGIFPDRGDRYVDTVYEETGGPVSPVPRRVRYGTPVASWSSAVINRRHRPVLVFVESNTTGTGMLALRVARRLGVRPVLLVQDPHRYRGLHDEAVQVRICDTNDDSALAAAVAEEGSDAPLAGITTTSEYYLAAVARLAERFRVPGNHEAAVRTCRDKAATRAVLDAAGVRQPRWAVVQTAADVPEAVSAVGLPCVVKPADDSGSNDVLLCANVEKTRSHAAAILASRYNVRGQAAAGIALVEAELTGPEVSVEVFSGAGRWECVAITRKLLTGRPYFTEYQHIFPADLPSGITAEVEATAMAAVRAAGLTLGAAHVEMRLNEAGPAIVEINARLAGGMIPEIIRLAGGPDLLEYQLRAAIGLSPAPQDTPARYAGIRFLLADRPGQLEKVHGVERAAKVLGVREVKVTAEPGIMVRPPRCAADRLGYVIAVGGSGEAVETALSDAATEIEVAIVDAAS</sequence>
<keyword evidence="2" id="KW-0663">Pyridoxal phosphate</keyword>
<dbReference type="Gene3D" id="3.40.50.1100">
    <property type="match status" value="2"/>
</dbReference>
<dbReference type="InterPro" id="IPR011761">
    <property type="entry name" value="ATP-grasp"/>
</dbReference>
<gene>
    <name evidence="5" type="ORF">ACFPZ3_57545</name>
</gene>
<protein>
    <submittedName>
        <fullName evidence="5">Pyridoxal-phosphate dependent enzyme</fullName>
    </submittedName>
</protein>
<comment type="caution">
    <text evidence="5">The sequence shown here is derived from an EMBL/GenBank/DDBJ whole genome shotgun (WGS) entry which is preliminary data.</text>
</comment>
<dbReference type="Pfam" id="PF13535">
    <property type="entry name" value="ATP-grasp_4"/>
    <property type="match status" value="1"/>
</dbReference>
<dbReference type="PROSITE" id="PS50975">
    <property type="entry name" value="ATP_GRASP"/>
    <property type="match status" value="1"/>
</dbReference>
<dbReference type="SUPFAM" id="SSF56059">
    <property type="entry name" value="Glutathione synthetase ATP-binding domain-like"/>
    <property type="match status" value="1"/>
</dbReference>
<dbReference type="EMBL" id="JBHSPA010000094">
    <property type="protein sequence ID" value="MFC5833515.1"/>
    <property type="molecule type" value="Genomic_DNA"/>
</dbReference>
<organism evidence="5 6">
    <name type="scientific">Nonomuraea insulae</name>
    <dbReference type="NCBI Taxonomy" id="1616787"/>
    <lineage>
        <taxon>Bacteria</taxon>
        <taxon>Bacillati</taxon>
        <taxon>Actinomycetota</taxon>
        <taxon>Actinomycetes</taxon>
        <taxon>Streptosporangiales</taxon>
        <taxon>Streptosporangiaceae</taxon>
        <taxon>Nonomuraea</taxon>
    </lineage>
</organism>
<dbReference type="InterPro" id="IPR041472">
    <property type="entry name" value="BL00235/CARNS1_N"/>
</dbReference>
<evidence type="ECO:0000256" key="3">
    <source>
        <dbReference type="PROSITE-ProRule" id="PRU00409"/>
    </source>
</evidence>
<dbReference type="InterPro" id="IPR001926">
    <property type="entry name" value="TrpB-like_PALP"/>
</dbReference>
<keyword evidence="3" id="KW-0547">Nucleotide-binding</keyword>
<dbReference type="Gene3D" id="3.30.470.20">
    <property type="entry name" value="ATP-grasp fold, B domain"/>
    <property type="match status" value="1"/>
</dbReference>
<keyword evidence="6" id="KW-1185">Reference proteome</keyword>
<accession>A0ABW1D8Z8</accession>
<dbReference type="Proteomes" id="UP001596058">
    <property type="component" value="Unassembled WGS sequence"/>
</dbReference>
<dbReference type="Pfam" id="PF18130">
    <property type="entry name" value="ATPgrasp_N"/>
    <property type="match status" value="1"/>
</dbReference>
<dbReference type="CDD" id="cd01561">
    <property type="entry name" value="CBS_like"/>
    <property type="match status" value="1"/>
</dbReference>